<dbReference type="EMBL" id="AP006344">
    <property type="protein sequence ID" value="BAC84782.1"/>
    <property type="molecule type" value="Genomic_DNA"/>
</dbReference>
<reference evidence="3" key="2">
    <citation type="journal article" date="2008" name="Nucleic Acids Res.">
        <title>The rice annotation project database (RAP-DB): 2008 update.</title>
        <authorList>
            <consortium name="The rice annotation project (RAP)"/>
        </authorList>
    </citation>
    <scope>GENOME REANNOTATION</scope>
    <source>
        <strain evidence="3">cv. Nipponbare</strain>
    </source>
</reference>
<proteinExistence type="predicted"/>
<protein>
    <submittedName>
        <fullName evidence="2">Uncharacterized protein</fullName>
    </submittedName>
</protein>
<feature type="region of interest" description="Disordered" evidence="1">
    <location>
        <begin position="1"/>
        <end position="42"/>
    </location>
</feature>
<organism evidence="2 3">
    <name type="scientific">Oryza sativa subsp. japonica</name>
    <name type="common">Rice</name>
    <dbReference type="NCBI Taxonomy" id="39947"/>
    <lineage>
        <taxon>Eukaryota</taxon>
        <taxon>Viridiplantae</taxon>
        <taxon>Streptophyta</taxon>
        <taxon>Embryophyta</taxon>
        <taxon>Tracheophyta</taxon>
        <taxon>Spermatophyta</taxon>
        <taxon>Magnoliopsida</taxon>
        <taxon>Liliopsida</taxon>
        <taxon>Poales</taxon>
        <taxon>Poaceae</taxon>
        <taxon>BOP clade</taxon>
        <taxon>Oryzoideae</taxon>
        <taxon>Oryzeae</taxon>
        <taxon>Oryzinae</taxon>
        <taxon>Oryza</taxon>
        <taxon>Oryza sativa</taxon>
    </lineage>
</organism>
<name>Q6YSV8_ORYSJ</name>
<evidence type="ECO:0000313" key="3">
    <source>
        <dbReference type="Proteomes" id="UP000000763"/>
    </source>
</evidence>
<feature type="compositionally biased region" description="Basic and acidic residues" evidence="1">
    <location>
        <begin position="1"/>
        <end position="11"/>
    </location>
</feature>
<evidence type="ECO:0000313" key="2">
    <source>
        <dbReference type="EMBL" id="BAC84782.1"/>
    </source>
</evidence>
<dbReference type="AlphaFoldDB" id="Q6YSV8"/>
<gene>
    <name evidence="2" type="primary">P0680C01.1</name>
</gene>
<evidence type="ECO:0000256" key="1">
    <source>
        <dbReference type="SAM" id="MobiDB-lite"/>
    </source>
</evidence>
<reference evidence="3" key="1">
    <citation type="journal article" date="2005" name="Nature">
        <title>The map-based sequence of the rice genome.</title>
        <authorList>
            <consortium name="International rice genome sequencing project (IRGSP)"/>
            <person name="Matsumoto T."/>
            <person name="Wu J."/>
            <person name="Kanamori H."/>
            <person name="Katayose Y."/>
            <person name="Fujisawa M."/>
            <person name="Namiki N."/>
            <person name="Mizuno H."/>
            <person name="Yamamoto K."/>
            <person name="Antonio B.A."/>
            <person name="Baba T."/>
            <person name="Sakata K."/>
            <person name="Nagamura Y."/>
            <person name="Aoki H."/>
            <person name="Arikawa K."/>
            <person name="Arita K."/>
            <person name="Bito T."/>
            <person name="Chiden Y."/>
            <person name="Fujitsuka N."/>
            <person name="Fukunaka R."/>
            <person name="Hamada M."/>
            <person name="Harada C."/>
            <person name="Hayashi A."/>
            <person name="Hijishita S."/>
            <person name="Honda M."/>
            <person name="Hosokawa S."/>
            <person name="Ichikawa Y."/>
            <person name="Idonuma A."/>
            <person name="Iijima M."/>
            <person name="Ikeda M."/>
            <person name="Ikeno M."/>
            <person name="Ito K."/>
            <person name="Ito S."/>
            <person name="Ito T."/>
            <person name="Ito Y."/>
            <person name="Ito Y."/>
            <person name="Iwabuchi A."/>
            <person name="Kamiya K."/>
            <person name="Karasawa W."/>
            <person name="Kurita K."/>
            <person name="Katagiri S."/>
            <person name="Kikuta A."/>
            <person name="Kobayashi H."/>
            <person name="Kobayashi N."/>
            <person name="Machita K."/>
            <person name="Maehara T."/>
            <person name="Masukawa M."/>
            <person name="Mizubayashi T."/>
            <person name="Mukai Y."/>
            <person name="Nagasaki H."/>
            <person name="Nagata Y."/>
            <person name="Naito S."/>
            <person name="Nakashima M."/>
            <person name="Nakama Y."/>
            <person name="Nakamichi Y."/>
            <person name="Nakamura M."/>
            <person name="Meguro A."/>
            <person name="Negishi M."/>
            <person name="Ohta I."/>
            <person name="Ohta T."/>
            <person name="Okamoto M."/>
            <person name="Ono N."/>
            <person name="Saji S."/>
            <person name="Sakaguchi M."/>
            <person name="Sakai K."/>
            <person name="Shibata M."/>
            <person name="Shimokawa T."/>
            <person name="Song J."/>
            <person name="Takazaki Y."/>
            <person name="Terasawa K."/>
            <person name="Tsugane M."/>
            <person name="Tsuji K."/>
            <person name="Ueda S."/>
            <person name="Waki K."/>
            <person name="Yamagata H."/>
            <person name="Yamamoto M."/>
            <person name="Yamamoto S."/>
            <person name="Yamane H."/>
            <person name="Yoshiki S."/>
            <person name="Yoshihara R."/>
            <person name="Yukawa K."/>
            <person name="Zhong H."/>
            <person name="Yano M."/>
            <person name="Yuan Q."/>
            <person name="Ouyang S."/>
            <person name="Liu J."/>
            <person name="Jones K.M."/>
            <person name="Gansberger K."/>
            <person name="Moffat K."/>
            <person name="Hill J."/>
            <person name="Bera J."/>
            <person name="Fadrosh D."/>
            <person name="Jin S."/>
            <person name="Johri S."/>
            <person name="Kim M."/>
            <person name="Overton L."/>
            <person name="Reardon M."/>
            <person name="Tsitrin T."/>
            <person name="Vuong H."/>
            <person name="Weaver B."/>
            <person name="Ciecko A."/>
            <person name="Tallon L."/>
            <person name="Jackson J."/>
            <person name="Pai G."/>
            <person name="Aken S.V."/>
            <person name="Utterback T."/>
            <person name="Reidmuller S."/>
            <person name="Feldblyum T."/>
            <person name="Hsiao J."/>
            <person name="Zismann V."/>
            <person name="Iobst S."/>
            <person name="de Vazeille A.R."/>
            <person name="Buell C.R."/>
            <person name="Ying K."/>
            <person name="Li Y."/>
            <person name="Lu T."/>
            <person name="Huang Y."/>
            <person name="Zhao Q."/>
            <person name="Feng Q."/>
            <person name="Zhang L."/>
            <person name="Zhu J."/>
            <person name="Weng Q."/>
            <person name="Mu J."/>
            <person name="Lu Y."/>
            <person name="Fan D."/>
            <person name="Liu Y."/>
            <person name="Guan J."/>
            <person name="Zhang Y."/>
            <person name="Yu S."/>
            <person name="Liu X."/>
            <person name="Zhang Y."/>
            <person name="Hong G."/>
            <person name="Han B."/>
            <person name="Choisne N."/>
            <person name="Demange N."/>
            <person name="Orjeda G."/>
            <person name="Samain S."/>
            <person name="Cattolico L."/>
            <person name="Pelletier E."/>
            <person name="Couloux A."/>
            <person name="Segurens B."/>
            <person name="Wincker P."/>
            <person name="D'Hont A."/>
            <person name="Scarpelli C."/>
            <person name="Weissenbach J."/>
            <person name="Salanoubat M."/>
            <person name="Quetier F."/>
            <person name="Yu Y."/>
            <person name="Kim H.R."/>
            <person name="Rambo T."/>
            <person name="Currie J."/>
            <person name="Collura K."/>
            <person name="Luo M."/>
            <person name="Yang T."/>
            <person name="Ammiraju J.S.S."/>
            <person name="Engler F."/>
            <person name="Soderlund C."/>
            <person name="Wing R.A."/>
            <person name="Palmer L.E."/>
            <person name="de la Bastide M."/>
            <person name="Spiegel L."/>
            <person name="Nascimento L."/>
            <person name="Zutavern T."/>
            <person name="O'Shaughnessy A."/>
            <person name="Dike S."/>
            <person name="Dedhia N."/>
            <person name="Preston R."/>
            <person name="Balija V."/>
            <person name="McCombie W.R."/>
            <person name="Chow T."/>
            <person name="Chen H."/>
            <person name="Chung M."/>
            <person name="Chen C."/>
            <person name="Shaw J."/>
            <person name="Wu H."/>
            <person name="Hsiao K."/>
            <person name="Chao Y."/>
            <person name="Chu M."/>
            <person name="Cheng C."/>
            <person name="Hour A."/>
            <person name="Lee P."/>
            <person name="Lin S."/>
            <person name="Lin Y."/>
            <person name="Liou J."/>
            <person name="Liu S."/>
            <person name="Hsing Y."/>
            <person name="Raghuvanshi S."/>
            <person name="Mohanty A."/>
            <person name="Bharti A.K."/>
            <person name="Gaur A."/>
            <person name="Gupta V."/>
            <person name="Kumar D."/>
            <person name="Ravi V."/>
            <person name="Vij S."/>
            <person name="Kapur A."/>
            <person name="Khurana P."/>
            <person name="Khurana P."/>
            <person name="Khurana J.P."/>
            <person name="Tyagi A.K."/>
            <person name="Gaikwad K."/>
            <person name="Singh A."/>
            <person name="Dalal V."/>
            <person name="Srivastava S."/>
            <person name="Dixit A."/>
            <person name="Pal A.K."/>
            <person name="Ghazi I.A."/>
            <person name="Yadav M."/>
            <person name="Pandit A."/>
            <person name="Bhargava A."/>
            <person name="Sureshbabu K."/>
            <person name="Batra K."/>
            <person name="Sharma T.R."/>
            <person name="Mohapatra T."/>
            <person name="Singh N.K."/>
            <person name="Messing J."/>
            <person name="Nelson A.B."/>
            <person name="Fuks G."/>
            <person name="Kavchok S."/>
            <person name="Keizer G."/>
            <person name="Linton E."/>
            <person name="Llaca V."/>
            <person name="Song R."/>
            <person name="Tanyolac B."/>
            <person name="Young S."/>
            <person name="Ho-Il K."/>
            <person name="Hahn J.H."/>
            <person name="Sangsakoo G."/>
            <person name="Vanavichit A."/>
            <person name="de Mattos Luiz.A.T."/>
            <person name="Zimmer P.D."/>
            <person name="Malone G."/>
            <person name="Dellagostin O."/>
            <person name="de Oliveira A.C."/>
            <person name="Bevan M."/>
            <person name="Bancroft I."/>
            <person name="Minx P."/>
            <person name="Cordum H."/>
            <person name="Wilson R."/>
            <person name="Cheng Z."/>
            <person name="Jin W."/>
            <person name="Jiang J."/>
            <person name="Leong S.A."/>
            <person name="Iwama H."/>
            <person name="Gojobori T."/>
            <person name="Itoh T."/>
            <person name="Niimura Y."/>
            <person name="Fujii Y."/>
            <person name="Habara T."/>
            <person name="Sakai H."/>
            <person name="Sato Y."/>
            <person name="Wilson G."/>
            <person name="Kumar K."/>
            <person name="McCouch S."/>
            <person name="Juretic N."/>
            <person name="Hoen D."/>
            <person name="Wright S."/>
            <person name="Bruskiewich R."/>
            <person name="Bureau T."/>
            <person name="Miyao A."/>
            <person name="Hirochika H."/>
            <person name="Nishikawa T."/>
            <person name="Kadowaki K."/>
            <person name="Sugiura M."/>
            <person name="Burr B."/>
            <person name="Sasaki T."/>
        </authorList>
    </citation>
    <scope>NUCLEOTIDE SEQUENCE [LARGE SCALE GENOMIC DNA]</scope>
    <source>
        <strain evidence="3">cv. Nipponbare</strain>
    </source>
</reference>
<sequence>MSEVRRGEENLGRPSPFAADHRSSAVAVKPNRRRRPLRRRSSSVIGRRCGEYRWVRLVVLYA</sequence>
<feature type="compositionally biased region" description="Basic residues" evidence="1">
    <location>
        <begin position="30"/>
        <end position="41"/>
    </location>
</feature>
<accession>Q6YSV8</accession>
<dbReference type="Proteomes" id="UP000000763">
    <property type="component" value="Chromosome 7"/>
</dbReference>